<dbReference type="Proteomes" id="UP000245468">
    <property type="component" value="Chromosome"/>
</dbReference>
<dbReference type="GO" id="GO:0003735">
    <property type="term" value="F:structural constituent of ribosome"/>
    <property type="evidence" value="ECO:0007669"/>
    <property type="project" value="InterPro"/>
</dbReference>
<evidence type="ECO:0000256" key="7">
    <source>
        <dbReference type="RuleBase" id="RU000562"/>
    </source>
</evidence>
<evidence type="ECO:0000256" key="3">
    <source>
        <dbReference type="ARBA" id="ARBA00022884"/>
    </source>
</evidence>
<name>A0A2S2DRL0_9BACT</name>
<dbReference type="Pfam" id="PF00829">
    <property type="entry name" value="Ribosomal_L21p"/>
    <property type="match status" value="1"/>
</dbReference>
<dbReference type="KEGG" id="psez:HME7025_00054"/>
<dbReference type="AlphaFoldDB" id="A0A2S2DRL0"/>
<sequence length="104" mass="11593">MYAIVEIAGQQFKVEKDRSVYTHRLAGEEGAALVFDKVLLVDKDGDVTVGAPIVEGAKITGKIVAHVRGEKVLVFKKKRRKSYQKMNGHRQDLTKVLIESISLK</sequence>
<evidence type="ECO:0000256" key="5">
    <source>
        <dbReference type="ARBA" id="ARBA00023274"/>
    </source>
</evidence>
<keyword evidence="4 6" id="KW-0689">Ribosomal protein</keyword>
<dbReference type="GO" id="GO:0005737">
    <property type="term" value="C:cytoplasm"/>
    <property type="evidence" value="ECO:0007669"/>
    <property type="project" value="UniProtKB-ARBA"/>
</dbReference>
<dbReference type="OrthoDB" id="9813334at2"/>
<dbReference type="SUPFAM" id="SSF141091">
    <property type="entry name" value="L21p-like"/>
    <property type="match status" value="1"/>
</dbReference>
<dbReference type="InterPro" id="IPR001787">
    <property type="entry name" value="Ribosomal_bL21"/>
</dbReference>
<reference evidence="9" key="1">
    <citation type="submission" date="2018-05" db="EMBL/GenBank/DDBJ databases">
        <title>Pseudarcicella sp. HME7025 Genome sequencing and assembly.</title>
        <authorList>
            <person name="Kim H."/>
            <person name="Kang H."/>
            <person name="Joh K."/>
        </authorList>
    </citation>
    <scope>NUCLEOTIDE SEQUENCE [LARGE SCALE GENOMIC DNA]</scope>
    <source>
        <strain evidence="9">HME7025</strain>
    </source>
</reference>
<dbReference type="PROSITE" id="PS01169">
    <property type="entry name" value="RIBOSOMAL_L21"/>
    <property type="match status" value="1"/>
</dbReference>
<dbReference type="EMBL" id="CP029346">
    <property type="protein sequence ID" value="AWL07939.1"/>
    <property type="molecule type" value="Genomic_DNA"/>
</dbReference>
<gene>
    <name evidence="6" type="primary">rplU</name>
    <name evidence="8" type="ORF">HME7025_00054</name>
</gene>
<organism evidence="8 9">
    <name type="scientific">Aquirufa nivalisilvae</name>
    <dbReference type="NCBI Taxonomy" id="2516557"/>
    <lineage>
        <taxon>Bacteria</taxon>
        <taxon>Pseudomonadati</taxon>
        <taxon>Bacteroidota</taxon>
        <taxon>Cytophagia</taxon>
        <taxon>Cytophagales</taxon>
        <taxon>Flectobacillaceae</taxon>
        <taxon>Aquirufa</taxon>
    </lineage>
</organism>
<evidence type="ECO:0000256" key="4">
    <source>
        <dbReference type="ARBA" id="ARBA00022980"/>
    </source>
</evidence>
<evidence type="ECO:0000313" key="9">
    <source>
        <dbReference type="Proteomes" id="UP000245468"/>
    </source>
</evidence>
<dbReference type="GO" id="GO:0005840">
    <property type="term" value="C:ribosome"/>
    <property type="evidence" value="ECO:0007669"/>
    <property type="project" value="UniProtKB-KW"/>
</dbReference>
<dbReference type="PANTHER" id="PTHR21349">
    <property type="entry name" value="50S RIBOSOMAL PROTEIN L21"/>
    <property type="match status" value="1"/>
</dbReference>
<keyword evidence="2 6" id="KW-0699">rRNA-binding</keyword>
<dbReference type="InterPro" id="IPR028909">
    <property type="entry name" value="bL21-like"/>
</dbReference>
<proteinExistence type="inferred from homology"/>
<comment type="function">
    <text evidence="6 7">This protein binds to 23S rRNA in the presence of protein L20.</text>
</comment>
<protein>
    <recommendedName>
        <fullName evidence="6">Large ribosomal subunit protein bL21</fullName>
    </recommendedName>
</protein>
<dbReference type="RefSeq" id="WP_109321719.1">
    <property type="nucleotide sequence ID" value="NZ_CP029346.1"/>
</dbReference>
<evidence type="ECO:0000313" key="8">
    <source>
        <dbReference type="EMBL" id="AWL07939.1"/>
    </source>
</evidence>
<evidence type="ECO:0000256" key="6">
    <source>
        <dbReference type="HAMAP-Rule" id="MF_01363"/>
    </source>
</evidence>
<dbReference type="PANTHER" id="PTHR21349:SF0">
    <property type="entry name" value="LARGE RIBOSOMAL SUBUNIT PROTEIN BL21M"/>
    <property type="match status" value="1"/>
</dbReference>
<evidence type="ECO:0000256" key="1">
    <source>
        <dbReference type="ARBA" id="ARBA00008563"/>
    </source>
</evidence>
<comment type="similarity">
    <text evidence="1 6 7">Belongs to the bacterial ribosomal protein bL21 family.</text>
</comment>
<dbReference type="NCBIfam" id="TIGR00061">
    <property type="entry name" value="L21"/>
    <property type="match status" value="1"/>
</dbReference>
<dbReference type="InterPro" id="IPR018258">
    <property type="entry name" value="Ribosomal_bL21_CS"/>
</dbReference>
<keyword evidence="3 6" id="KW-0694">RNA-binding</keyword>
<accession>A0A2S2DRL0</accession>
<dbReference type="GO" id="GO:0006412">
    <property type="term" value="P:translation"/>
    <property type="evidence" value="ECO:0007669"/>
    <property type="project" value="UniProtKB-UniRule"/>
</dbReference>
<dbReference type="GO" id="GO:1990904">
    <property type="term" value="C:ribonucleoprotein complex"/>
    <property type="evidence" value="ECO:0007669"/>
    <property type="project" value="UniProtKB-KW"/>
</dbReference>
<dbReference type="GO" id="GO:0019843">
    <property type="term" value="F:rRNA binding"/>
    <property type="evidence" value="ECO:0007669"/>
    <property type="project" value="UniProtKB-UniRule"/>
</dbReference>
<evidence type="ECO:0000256" key="2">
    <source>
        <dbReference type="ARBA" id="ARBA00022730"/>
    </source>
</evidence>
<comment type="subunit">
    <text evidence="6">Part of the 50S ribosomal subunit. Contacts protein L20.</text>
</comment>
<dbReference type="HAMAP" id="MF_01363">
    <property type="entry name" value="Ribosomal_bL21"/>
    <property type="match status" value="1"/>
</dbReference>
<dbReference type="InterPro" id="IPR036164">
    <property type="entry name" value="bL21-like_sf"/>
</dbReference>
<keyword evidence="9" id="KW-1185">Reference proteome</keyword>
<keyword evidence="5 6" id="KW-0687">Ribonucleoprotein</keyword>